<keyword evidence="19" id="KW-1185">Reference proteome</keyword>
<dbReference type="InterPro" id="IPR042099">
    <property type="entry name" value="ANL_N_sf"/>
</dbReference>
<dbReference type="CDD" id="cd05930">
    <property type="entry name" value="A_NRPS"/>
    <property type="match status" value="3"/>
</dbReference>
<keyword evidence="4" id="KW-0813">Transport</keyword>
<proteinExistence type="inferred from homology"/>
<dbReference type="Pfam" id="PF00668">
    <property type="entry name" value="Condensation"/>
    <property type="match status" value="5"/>
</dbReference>
<feature type="transmembrane region" description="Helical" evidence="14">
    <location>
        <begin position="4299"/>
        <end position="4319"/>
    </location>
</feature>
<feature type="domain" description="ABC transmembrane type-1" evidence="17">
    <location>
        <begin position="5874"/>
        <end position="6119"/>
    </location>
</feature>
<dbReference type="InterPro" id="IPR009081">
    <property type="entry name" value="PP-bd_ACP"/>
</dbReference>
<keyword evidence="8" id="KW-0677">Repeat</keyword>
<dbReference type="GO" id="GO:0005737">
    <property type="term" value="C:cytoplasm"/>
    <property type="evidence" value="ECO:0007669"/>
    <property type="project" value="TreeGrafter"/>
</dbReference>
<feature type="transmembrane region" description="Helical" evidence="14">
    <location>
        <begin position="5435"/>
        <end position="5453"/>
    </location>
</feature>
<dbReference type="PROSITE" id="PS00455">
    <property type="entry name" value="AMP_BINDING"/>
    <property type="match status" value="3"/>
</dbReference>
<feature type="domain" description="ABC transmembrane type-1" evidence="17">
    <location>
        <begin position="5137"/>
        <end position="5464"/>
    </location>
</feature>
<dbReference type="GO" id="GO:0005524">
    <property type="term" value="F:ATP binding"/>
    <property type="evidence" value="ECO:0007669"/>
    <property type="project" value="UniProtKB-KW"/>
</dbReference>
<evidence type="ECO:0000256" key="7">
    <source>
        <dbReference type="ARBA" id="ARBA00022692"/>
    </source>
</evidence>
<feature type="domain" description="ABC transporter" evidence="16">
    <location>
        <begin position="5499"/>
        <end position="5735"/>
    </location>
</feature>
<dbReference type="InterPro" id="IPR045851">
    <property type="entry name" value="AMP-bd_C_sf"/>
</dbReference>
<dbReference type="InterPro" id="IPR017871">
    <property type="entry name" value="ABC_transporter-like_CS"/>
</dbReference>
<dbReference type="PROSITE" id="PS50929">
    <property type="entry name" value="ABC_TM1F"/>
    <property type="match status" value="2"/>
</dbReference>
<feature type="transmembrane region" description="Helical" evidence="14">
    <location>
        <begin position="5323"/>
        <end position="5343"/>
    </location>
</feature>
<dbReference type="InterPro" id="IPR003593">
    <property type="entry name" value="AAA+_ATPase"/>
</dbReference>
<dbReference type="InterPro" id="IPR001242">
    <property type="entry name" value="Condensation_dom"/>
</dbReference>
<dbReference type="InterPro" id="IPR027417">
    <property type="entry name" value="P-loop_NTPase"/>
</dbReference>
<evidence type="ECO:0000256" key="13">
    <source>
        <dbReference type="SAM" id="Coils"/>
    </source>
</evidence>
<dbReference type="Pfam" id="PF00501">
    <property type="entry name" value="AMP-binding"/>
    <property type="match status" value="3"/>
</dbReference>
<dbReference type="InterPro" id="IPR023213">
    <property type="entry name" value="CAT-like_dom_sf"/>
</dbReference>
<keyword evidence="12 14" id="KW-0472">Membrane</keyword>
<dbReference type="Pfam" id="PF00664">
    <property type="entry name" value="ABC_membrane"/>
    <property type="match status" value="2"/>
</dbReference>
<dbReference type="FunFam" id="3.40.50.300:FF:000205">
    <property type="entry name" value="ABC transporter B family member 4"/>
    <property type="match status" value="1"/>
</dbReference>
<dbReference type="Gene3D" id="3.30.300.30">
    <property type="match status" value="3"/>
</dbReference>
<dbReference type="InterPro" id="IPR029063">
    <property type="entry name" value="SAM-dependent_MTases_sf"/>
</dbReference>
<comment type="similarity">
    <text evidence="2">Belongs to the ABC transporter superfamily. ABCB family. Multidrug resistance exporter (TC 3.A.1.201) subfamily.</text>
</comment>
<dbReference type="PANTHER" id="PTHR45527">
    <property type="entry name" value="NONRIBOSOMAL PEPTIDE SYNTHETASE"/>
    <property type="match status" value="1"/>
</dbReference>
<feature type="transmembrane region" description="Helical" evidence="14">
    <location>
        <begin position="5827"/>
        <end position="5850"/>
    </location>
</feature>
<dbReference type="Gene3D" id="3.40.50.150">
    <property type="entry name" value="Vaccinia Virus protein VP39"/>
    <property type="match status" value="1"/>
</dbReference>
<dbReference type="InterPro" id="IPR003439">
    <property type="entry name" value="ABC_transporter-like_ATP-bd"/>
</dbReference>
<dbReference type="NCBIfam" id="TIGR01733">
    <property type="entry name" value="AA-adenyl-dom"/>
    <property type="match status" value="1"/>
</dbReference>
<dbReference type="Gene3D" id="3.40.50.12780">
    <property type="entry name" value="N-terminal domain of ligase-like"/>
    <property type="match status" value="3"/>
</dbReference>
<reference evidence="18" key="1">
    <citation type="submission" date="2021-02" db="EMBL/GenBank/DDBJ databases">
        <authorList>
            <person name="Nowell W R."/>
        </authorList>
    </citation>
    <scope>NUCLEOTIDE SEQUENCE</scope>
</reference>
<dbReference type="OrthoDB" id="10043426at2759"/>
<dbReference type="InterPro" id="IPR011004">
    <property type="entry name" value="Trimer_LpxA-like_sf"/>
</dbReference>
<name>A0A813TZ76_9BILA</name>
<feature type="domain" description="ABC transporter" evidence="16">
    <location>
        <begin position="6154"/>
        <end position="6393"/>
    </location>
</feature>
<feature type="transmembrane region" description="Helical" evidence="14">
    <location>
        <begin position="4488"/>
        <end position="4509"/>
    </location>
</feature>
<dbReference type="InterPro" id="IPR010071">
    <property type="entry name" value="AA_adenyl_dom"/>
</dbReference>
<organism evidence="18 19">
    <name type="scientific">Adineta steineri</name>
    <dbReference type="NCBI Taxonomy" id="433720"/>
    <lineage>
        <taxon>Eukaryota</taxon>
        <taxon>Metazoa</taxon>
        <taxon>Spiralia</taxon>
        <taxon>Gnathifera</taxon>
        <taxon>Rotifera</taxon>
        <taxon>Eurotatoria</taxon>
        <taxon>Bdelloidea</taxon>
        <taxon>Adinetida</taxon>
        <taxon>Adinetidae</taxon>
        <taxon>Adineta</taxon>
    </lineage>
</organism>
<keyword evidence="13" id="KW-0175">Coiled coil</keyword>
<dbReference type="Gene3D" id="3.30.559.30">
    <property type="entry name" value="Nonribosomal peptide synthetase, condensation domain"/>
    <property type="match status" value="5"/>
</dbReference>
<evidence type="ECO:0000256" key="8">
    <source>
        <dbReference type="ARBA" id="ARBA00022737"/>
    </source>
</evidence>
<feature type="coiled-coil region" evidence="13">
    <location>
        <begin position="5733"/>
        <end position="5760"/>
    </location>
</feature>
<dbReference type="SUPFAM" id="SSF52540">
    <property type="entry name" value="P-loop containing nucleoside triphosphate hydrolases"/>
    <property type="match status" value="2"/>
</dbReference>
<evidence type="ECO:0000256" key="6">
    <source>
        <dbReference type="ARBA" id="ARBA00022553"/>
    </source>
</evidence>
<dbReference type="EC" id="7.6.2.2" evidence="3"/>
<dbReference type="GO" id="GO:0016887">
    <property type="term" value="F:ATP hydrolysis activity"/>
    <property type="evidence" value="ECO:0007669"/>
    <property type="project" value="InterPro"/>
</dbReference>
<dbReference type="FunFam" id="3.40.50.300:FF:000302">
    <property type="entry name" value="ATP-binding cassette subfamily B member 5"/>
    <property type="match status" value="1"/>
</dbReference>
<feature type="transmembrane region" description="Helical" evidence="14">
    <location>
        <begin position="5224"/>
        <end position="5245"/>
    </location>
</feature>
<dbReference type="NCBIfam" id="NF003417">
    <property type="entry name" value="PRK04813.1"/>
    <property type="match status" value="3"/>
</dbReference>
<dbReference type="PROSITE" id="PS00211">
    <property type="entry name" value="ABC_TRANSPORTER_1"/>
    <property type="match status" value="2"/>
</dbReference>
<dbReference type="FunFam" id="1.20.1560.10:FF:000018">
    <property type="entry name" value="ATP-binding cassette subfamily B member 11"/>
    <property type="match status" value="1"/>
</dbReference>
<dbReference type="Pfam" id="PF00005">
    <property type="entry name" value="ABC_tran"/>
    <property type="match status" value="2"/>
</dbReference>
<dbReference type="SUPFAM" id="SSF53335">
    <property type="entry name" value="S-adenosyl-L-methionine-dependent methyltransferases"/>
    <property type="match status" value="1"/>
</dbReference>
<comment type="caution">
    <text evidence="18">The sequence shown here is derived from an EMBL/GenBank/DDBJ whole genome shotgun (WGS) entry which is preliminary data.</text>
</comment>
<keyword evidence="10" id="KW-0067">ATP-binding</keyword>
<feature type="transmembrane region" description="Helical" evidence="14">
    <location>
        <begin position="5403"/>
        <end position="5423"/>
    </location>
</feature>
<dbReference type="GO" id="GO:0016020">
    <property type="term" value="C:membrane"/>
    <property type="evidence" value="ECO:0007669"/>
    <property type="project" value="UniProtKB-SubCell"/>
</dbReference>
<evidence type="ECO:0000259" key="17">
    <source>
        <dbReference type="PROSITE" id="PS50929"/>
    </source>
</evidence>
<evidence type="ECO:0000256" key="3">
    <source>
        <dbReference type="ARBA" id="ARBA00012191"/>
    </source>
</evidence>
<dbReference type="InterPro" id="IPR036640">
    <property type="entry name" value="ABC1_TM_sf"/>
</dbReference>
<evidence type="ECO:0000259" key="15">
    <source>
        <dbReference type="PROSITE" id="PS50075"/>
    </source>
</evidence>
<feature type="transmembrane region" description="Helical" evidence="14">
    <location>
        <begin position="4521"/>
        <end position="4542"/>
    </location>
</feature>
<dbReference type="SUPFAM" id="SSF47336">
    <property type="entry name" value="ACP-like"/>
    <property type="match status" value="3"/>
</dbReference>
<feature type="domain" description="Carrier" evidence="15">
    <location>
        <begin position="3073"/>
        <end position="3157"/>
    </location>
</feature>
<evidence type="ECO:0000256" key="5">
    <source>
        <dbReference type="ARBA" id="ARBA00022450"/>
    </source>
</evidence>
<dbReference type="GO" id="GO:0008757">
    <property type="term" value="F:S-adenosylmethionine-dependent methyltransferase activity"/>
    <property type="evidence" value="ECO:0007669"/>
    <property type="project" value="InterPro"/>
</dbReference>
<dbReference type="InterPro" id="IPR011527">
    <property type="entry name" value="ABC1_TM_dom"/>
</dbReference>
<sequence>MTSKNELIWRTWCKKHSYTTNLINVYRIISHSNSQQITIDRLRQAIDAIIAKHAIFRTSLDWNINTNVLVQYIQQLNYRNQYEFVISYAENDEEIKKIINNEITSSKLFDLNRGIVLRCHIIKYNSTRKDEEICLEKNDIIIFNLHHIAFDGASRRIFFSDLKYNLENDSTLLNNENQFQYIDYSVYEKQMDIISSYHFWQSHLDGMNLERRIILPFDRHRLLADQHSGFAHLIDIPFDNDLINSFLDYASLQDITPFQLGLTIFYTFLYKLSYNQNDLCVSCIHANRYRTELQNLIGMFVATLPHRIQIHPNYSFNHTIKQVQNQFYSILEHTHYPLQQILTDLDYKHSSAAFLNILFDFITYSTDTDLLFVNQTQFQPVSLKQMQNVVKFDMKLLFFHDPTVKNQTISCSLICSQDVFDSETVEELSKQFQHLLSQLFVKHSSSTNTTSFDLVNQPISKLSFCRENEPKEIQQTIFRRLPNIKNEGPASYAQSRVWLDERSRFDRDKPQVAINNMPFLYRLHSKHTLSTTQLYHALQLIVTKHQSLRTSIIFDNEANQIIQRIIDINDRTRKLFTFIESTFETDEDLNKIMCDEKCNSQLFHLDQGFVFRCHILYYKQISSNNLLCDKDRIIFNFHHVLFDFPSVKIFLHDLNQAYITNQLSINHNTDLRYLDYALIEQQMPMPGASMFWLNSLLDCNLDRSLSLPYDRHRLSNEHRSGRGTSISFDFGQDLSYDFLNYALTNNIEPQHLALSVYYMFLFKLTNGERDMCIGMNTHTRYKDELKSIIGLYENLIPLRCQLDRDDSFHELVEYVQEMATNCMKYSCFPLQHILAQHSDCSKPTFLDVSFDFVTIEKKIMTGSSELCSIPLSITINEDEDVSKFDFILTIQYDLTINQFSCIINASLDLFNQETINKISQQFHSILYDLFTSVNDIMKNKSIYEMSIMLSNERLLIQSMSNTQVLFPSATCMHHEFIYQVIQYPQKIAVELDEQSLTYTELLHYVQQLSLVLLNKYNVKSGDIICQCVERSLSMVIGILSIIMAGGAYCPLSSQDPSPRLQILVKETQSHLVLVHSSTRILFEIDVVTLNIDTIINNEENATSIYLNQMSDVLITSENILFVIFTSGSTGIPKAVQLRHRNFTQFLRSFVYADILTKTDTIIQMARCSFDNHLLSLVGTLTVGATLIMLRPEGHMDLDYLAAVLNEKQITVMQAVPSLWNSLFNFLNTTNRKSSVQWLRTVCSGGEVLNNKLVNLLKSQVRSECRIRNHYGPAEITINCTNHLIDLNKDQTDIPIGQSLLNYHFLILDMFLQTVGIGQEGELVVGGVGVFAGYRGRDDLTAQVMININEQIFYKTGDLVQMDSNGLIHYVGRRDFQVKLRGQRIELQEIIQCLLMLTSITACVVIKWDENHLIAYVQSDNINVEQLRHHCQSNLPSHMIPSIFIILEKLPLSPNGKLDRKRLPSPDLSLLTLSSSSSITGLENRSNLPQNQLQKQIHDIWCEILRCIGQQISITANFFSIGGHSLLFIELYHRYQQLYDFDNRVLSISLFLQQPTILHHSQLLQSITINQMKSEHWHTLHINQGIASFAQERIFLDEQMRFSNKIAIYNELTALKIIQGSISINRLLEAIEYILNKHKILRTVISFNNDNGILEQHIDNKHRIFQLVLNQTFKNENELQDILYQTIINPNLFDLTTGRVFHCEVLQQELISNNNNNDNNRFITDSDILLIAFHHAATDRSAYQLFLNDLCFAYNTNVKWAGDEDLLQYIDYSVHERLIDMKPSRDFWLLELKDYDFEHRLSLSTDQHCLSNDQRSGFASIFQISFDKNISKSFVNYASSHQTTPFQLGMALFYGFLFKLTQDQNDLCISCHNANRYKTELQNMMGMFISTLPYRMKLDSSWSFNELVKQVQDKCISILEHSHYPLQNILTDIHANQSNVSFLQTVFDFITRSPDIDQLSLDDANLKPIELKQSIEIAKFDFALTFIYNPMSNDEMLSCRFVCSHDLFEDMTVTKIARRFQYLIEQLFSMDSNINQTDILVSPITKLILILLEEVYEMERIVFYRQPDIINEAPASYAQARIWLDERIRFDSKNSQVAIYNMPFLHRLSPGGTLSISKLRQALQHVLIKHSALRTSLYFDTNKNILMQKIIDHTDNKELFTFIESTFETDEDLNKIMHNERGNPNNFNLLIGIVCRCHVVYYKNISQKGILCEKDALIFNFHHALFDFSSMKIFHHDLDQAYRVDYLKNDNNTTLRYLDYAVAEQQMPMTAANAFWLDALRHCEIDRSLQLPFDRHRVSDEHRTGRGTSILFKFDNDLSKAFLTYASTYNIKLEYLALASYYTFLFKLANNENDICIVMNNHGRSKPELMSIIGMFVNALPMRCQINSNHSFHEFIKHVQTIATQTFEHSYFPLQRILAQHPHISRPTFLDVFFGFVSFSTVHNHDEVTVGGVPIYTMPYSIQINTDEIASKFDFSLSIIHDTITDQLSCSIEASLDLFNPSTTYKIGQRFQILLQQLFTSDFINENCQSIHESSILLSNEKILLVSINNTQTSFSSSNHCIQHEFIQQVNKQSQKIAIELDEQSLTYNELLYYAQCLSLEFLTNSNYIPGNVVCQCIDRSISMFIGMLSIIMAGGSYCSLSHRDHEHRLQYLIEQTQSNRVLVDWTTQNKFEEKTMIININTMIINNNNETININHLDLFSTFTLNSKNVAFVIFTSGSTGTPKAVQIMHYNLLNCMSSFNDLAILTKNDIVIQMAQCTFDIHVKECLGTLLVGGSVIQLHPEGTMDYDYLSKIVQRNHITFFSVVPSVMTILYNYLIDKKQMTRLNTIRKFIFLGEAIDTRTLAKMITTLNLDTTAFYNLYGPAETTIISIHHRVTIHEINYGIIPIGLPFPNTQIHLFDSFNQSVIVGQEGELLISGSGVFAGYLGREDLTNKALIEINEKRFYQTGDLARMDSNGLVYYLGRKDHQVKIHGQRIELDEIQRCLLDTSISACVVIKWGNDHLIAYVQSNDNNVEYLRDYCCSRLPPFMVPSMFIVLEQFPLNANGKLDRKLLPQPNFSSSSIKTTDIQHTNPNNSIEEKLLSIWCEILHRNNNNEQDEISTSANFFTVGGHSLLFIQLYHRYQSIFSFTNELLSIALFLQKTTIIEHAKLLNSVKSTDVVIEETWQSLHLIKGMASFAQERIYLDQQVRFMNNLSVYNELIILKLINGTLSKSHLQRAIQSVLEKHQILRTCLILDTGAGTLTQCVTQNHLMFMFNTEKTFKNDNELNSIIFQIKTNPNLFNLSSGHVFCCEILRQYSSIQNDDLLQESDILVFAFHHVAYDRASSEIFFDDLNIAYEHDKRIPVNEDTFQYIDFAVYERKINMNLARQFWLKQLNGYNSESQRPFSMDRYRIVNDQRSPYTVHIEFSLGDNLSRSFLSYASTHEITSFQLGLAMFYILMFKLTNGTTDLCAACTSTNRYRSELRKLVGMFVATLPYRTEINPYNSFEQFAEQVREKCFSIIEHSHYPLQHILADSQHLQSTMNFLENEFDFVTHSLDTNKLNLCNSKFEVNPTQSIDDVAKFDWLLTFVYNPSAVHDIMSIVLVCSQDLFDQNTVDVLGSRFVLLFQQLFDSNLLSHSLYDLSIILPHERILTDQLMNKNTDGESQGVTVGDLFQQQVENHPQKLAVLLDEQSLTYNELLFYVQQLALQIINRYDIKSGDIICQLAERSLSMIIGLLSIAIIGGVYCPLSPENPEQRLASLVERTQARLILVHSLTNQIFQNNFITYDIDTSINCNDKITDDDLYRLSNISITPDNISYIVFTSGSTGVPKAVQVRHRNLTAYMQSFAEMTTLKESDNVIQMASCSFDNHFQDTLATLMIGAGLIMLHPHGNKDLTYLIHELIDKDVTYLDAVPTYLDTLCQHLEIQNETECLKKLRTLCSGGDVLTNQIMSRLKKYVSLPSSPLSSDGCQLWNMYGQAEATITTTYFQIGFDFDCDKQMMSIGKPLPNYHCAIMDEYFQFAAVNQEGELFVGGACVFAGYFGRDDLTAKVLVEINNNIFYRSGDLVRYDHEGFLYFKGRKDHQVKLRGQRIELAEIEKCLMNTSSLVSACTVIKWNEQHLVAYVQCIDVNEELLLQQCRSNLPSYMVPSKVILLERFPLNANGKLDRKCLPQPDFSSLTTDHNASVPSTILEQQLQDIFSQAFHIESPPIEVPFGQLGGTSLNAILALTLIRQQICTNVDILLLFSNPSIRQLAQAIEPLLILNESQHTIITSKQDDETHILSSPSPLIESVGIILLICQWVLPIMIIINRCQPFLFFILPIFHLMLYVICSRLFSFKNNKPDNIFSWNYYRWWFLDRLWDNNRFWLQHIIGTPLYNNYLRVCGASVSLDAHIYSTIMDAPWLLDIDDGTWIADQTVFNCLHFNNDNNTFQLYPIRIASNCSIGTRTILYDGVNIEKNVIIQPMSSVNGFVASQTIIDGDDDKSSSTNTFMTYNNRSLSIWHKIFQVIALSLLICIHSILLIIIYKVYSIVQIPLPISVAFCWTLWSILGCLVSVLLLKFIVGSCAAGETYPIASWSYLHKLWLRQLVVSGFHHAWLLPNSYDHIYPIVLRWLGAHIEDNVKIGEIHTFLSYPTNLLHFETGVTTFGSVLLIPTELTLSGDHCVDHITLGSYTSLGNGCSILPGSHLASEIMIGNLTRVSRETKSNDREVFIGVPARAMPFKMPSRSTTTTTADQMKIIPPWHMCFTHFISKSLLLTLCSLTGVVGMLIIHTILICITYRYCSDIRYSLVQQIISRLREDHRQFICPFLGNTQWLISLFRTLGARIGKGVIIPDFSCLTDYHLCHTFEQRILKLVPVTVGNSCILMSGSIVMPGCKLMGNNRLYPFTLVMKNDILLPNTQWKGLPAKLLTTETTSSQSILVLAHVLLTNQNVLEVSCGRGAGAVWCVHNYASGSYVGADLSSTVIDVCRQRHSMISRLSFVVADTTKYLPFENESLDIVLCVEATHAYGGPAAVQRFASEVARVLRPNGYFLWCDLCHIDGSDTSIDYLTANGELIVEEKINITRNVLHALDIQSNIRAEFIERYVRPKEQEYFRLFAGLPGTRMYNGIVTKSNDQEQSNKQNLFQRFCGKKTDKKVTEVFRYATKLDILYMLIGTVAGVTRGALLPLMNVVLGGVLNAFTGRASDLCTLNFTSTALEHCPTGYQLTSSNYLSSSFICNFTMTNGTANDFQGIIRTQVNYLVVIGCVAIISEYIQVAFWSMPAERQTRTIRENLFRSILRKEIIYFDTHKTGELNIKLTDDIDKIHDGIGDKLGSASQFLSSCITGVIVGFAKGWKLTLVMLSISPLLFLSAVLMSQVASSLTAMELKSYGKAGTVAEEVFSSIRTVFSYNGQKRETKRYEQYLEDAKRSGIKKGGVNGFTMGLVWFLIYCSYALGLWYGAKLIRDENYNIGNVIIVFFSIVNAVFNLGQTSPHFQALLQARVAAYIVWEVIDAPSKIISDSETGLKKDDLIGDIEFSKVQFSYSSRPGVQILNNMSFDVQRGQTIALVGSSGSGKSTCIQLLQRFYDIDAGTVRIDGHDVTEYNLKWLRQHIGVVSQEPVLFQATIRENILFGRDIATDVEIHEAAKIANAHDFIMTLPDKYETQVGERGAALSGGQKQRIAIARALIRDPKILLLDEATSALDNESEKIVQDALDRAAQGRTTLVIAHRLSTIRNADKIVVMHKGEVVEEGDHESLMDARGTYYSLVEQQNLRRAEEEEQLAFEKKEITELVLAHTEEIQTTTTRNRASTVVSLTPSVMAALYGKNKVGTTDDNDNDDDKEKKEKKPSVALIMLKMNKPEWIFIAIGCMACIVTGGIEPKNIYFYLIKQKQVFQDCDKEVQKHRVLLYILLFIGFGIILLFSMFLQGFLLACSGEALTKRLRAQAFRCLLRQEISYFDNPKNNTGALCTRLATEASAVQGATGIRIGTTLQNIAALGTGIILSFVFSWQLTLLMLGFVPLMVVGGVLRSRLMTGFASKDKETHENAGKVAIESIQNIQTVVQLTKEDYFFEEYRRYIQIPYRSSIKQGHLLGLCFALTNSVMFFNLAALFRLAAYLVQDGAITFEDGLLVFFCITFSAQSVGKAASMSPDYTKAVESAKNILELLNRKPAVDNSSADGEEIPNFTGQLDFEGIHFIYPNRPESIILRNFKLKIQPGQQVAFVGTSGCGKSTTIQLVERFYDANVGRILADSKDIRALNLQWYRQQIGFVSQEPILFDMSIKDNIAYGDNSRDDIPMEEIIKVAESANIHDFIQRLPEGYDTNCGAKGTQLSGGQKQRIAIARALLRDPKILLLDEATSALDSESERIVQDALDKAQENRTSITIAHRLSTIQNADMICVLHNGVIVESGTNQELLALGGRYYRLALGKLK</sequence>
<dbReference type="GO" id="GO:0044550">
    <property type="term" value="P:secondary metabolite biosynthetic process"/>
    <property type="evidence" value="ECO:0007669"/>
    <property type="project" value="TreeGrafter"/>
</dbReference>
<comment type="subcellular location">
    <subcellularLocation>
        <location evidence="1">Membrane</location>
        <topology evidence="1">Multi-pass membrane protein</topology>
    </subcellularLocation>
</comment>
<evidence type="ECO:0000256" key="2">
    <source>
        <dbReference type="ARBA" id="ARBA00007577"/>
    </source>
</evidence>
<dbReference type="Pfam" id="PF00550">
    <property type="entry name" value="PP-binding"/>
    <property type="match status" value="3"/>
</dbReference>
<dbReference type="PROSITE" id="PS50075">
    <property type="entry name" value="CARRIER"/>
    <property type="match status" value="3"/>
</dbReference>
<dbReference type="InterPro" id="IPR020845">
    <property type="entry name" value="AMP-binding_CS"/>
</dbReference>
<keyword evidence="9" id="KW-0547">Nucleotide-binding</keyword>
<dbReference type="SUPFAM" id="SSF52777">
    <property type="entry name" value="CoA-dependent acyltransferases"/>
    <property type="match status" value="10"/>
</dbReference>
<keyword evidence="11 14" id="KW-1133">Transmembrane helix</keyword>
<feature type="transmembrane region" description="Helical" evidence="14">
    <location>
        <begin position="5966"/>
        <end position="5993"/>
    </location>
</feature>
<evidence type="ECO:0000259" key="16">
    <source>
        <dbReference type="PROSITE" id="PS50893"/>
    </source>
</evidence>
<dbReference type="CDD" id="cd18577">
    <property type="entry name" value="ABC_6TM_Pgp_ABCB1_D1_like"/>
    <property type="match status" value="1"/>
</dbReference>
<feature type="transmembrane region" description="Helical" evidence="14">
    <location>
        <begin position="6056"/>
        <end position="6080"/>
    </location>
</feature>
<dbReference type="SUPFAM" id="SSF56801">
    <property type="entry name" value="Acetyl-CoA synthetase-like"/>
    <property type="match status" value="3"/>
</dbReference>
<evidence type="ECO:0000256" key="12">
    <source>
        <dbReference type="ARBA" id="ARBA00023136"/>
    </source>
</evidence>
<dbReference type="CDD" id="cd02440">
    <property type="entry name" value="AdoMet_MTases"/>
    <property type="match status" value="1"/>
</dbReference>
<evidence type="ECO:0000256" key="4">
    <source>
        <dbReference type="ARBA" id="ARBA00022448"/>
    </source>
</evidence>
<evidence type="ECO:0000256" key="11">
    <source>
        <dbReference type="ARBA" id="ARBA00022989"/>
    </source>
</evidence>
<dbReference type="SUPFAM" id="SSF51161">
    <property type="entry name" value="Trimeric LpxA-like enzymes"/>
    <property type="match status" value="3"/>
</dbReference>
<dbReference type="CDD" id="cd18578">
    <property type="entry name" value="ABC_6TM_Pgp_ABCB1_D2_like"/>
    <property type="match status" value="1"/>
</dbReference>
<dbReference type="EMBL" id="CAJNOM010000019">
    <property type="protein sequence ID" value="CAF0816493.1"/>
    <property type="molecule type" value="Genomic_DNA"/>
</dbReference>
<dbReference type="GO" id="GO:0043041">
    <property type="term" value="P:amino acid activation for nonribosomal peptide biosynthetic process"/>
    <property type="evidence" value="ECO:0007669"/>
    <property type="project" value="TreeGrafter"/>
</dbReference>
<evidence type="ECO:0000256" key="14">
    <source>
        <dbReference type="SAM" id="Phobius"/>
    </source>
</evidence>
<dbReference type="GO" id="GO:0031177">
    <property type="term" value="F:phosphopantetheine binding"/>
    <property type="evidence" value="ECO:0007669"/>
    <property type="project" value="TreeGrafter"/>
</dbReference>
<dbReference type="Proteomes" id="UP000663832">
    <property type="component" value="Unassembled WGS sequence"/>
</dbReference>
<dbReference type="Gene3D" id="1.20.1560.10">
    <property type="entry name" value="ABC transporter type 1, transmembrane domain"/>
    <property type="match status" value="1"/>
</dbReference>
<evidence type="ECO:0000313" key="19">
    <source>
        <dbReference type="Proteomes" id="UP000663832"/>
    </source>
</evidence>
<feature type="domain" description="Carrier" evidence="15">
    <location>
        <begin position="4170"/>
        <end position="4245"/>
    </location>
</feature>
<evidence type="ECO:0000313" key="18">
    <source>
        <dbReference type="EMBL" id="CAF0816493.1"/>
    </source>
</evidence>
<dbReference type="Gene3D" id="2.160.10.10">
    <property type="entry name" value="Hexapeptide repeat proteins"/>
    <property type="match status" value="2"/>
</dbReference>
<dbReference type="CDD" id="cd03249">
    <property type="entry name" value="ABC_MTABC3_MDL1_MDL2"/>
    <property type="match status" value="2"/>
</dbReference>
<evidence type="ECO:0000256" key="9">
    <source>
        <dbReference type="ARBA" id="ARBA00022741"/>
    </source>
</evidence>
<dbReference type="PANTHER" id="PTHR45527:SF1">
    <property type="entry name" value="FATTY ACID SYNTHASE"/>
    <property type="match status" value="1"/>
</dbReference>
<dbReference type="Pfam" id="PF13193">
    <property type="entry name" value="AMP-binding_C"/>
    <property type="match status" value="1"/>
</dbReference>
<dbReference type="SMART" id="SM00382">
    <property type="entry name" value="AAA"/>
    <property type="match status" value="2"/>
</dbReference>
<dbReference type="InterPro" id="IPR025110">
    <property type="entry name" value="AMP-bd_C"/>
</dbReference>
<dbReference type="Gene3D" id="1.10.1200.10">
    <property type="entry name" value="ACP-like"/>
    <property type="match status" value="3"/>
</dbReference>
<feature type="transmembrane region" description="Helical" evidence="14">
    <location>
        <begin position="4738"/>
        <end position="4765"/>
    </location>
</feature>
<dbReference type="Gene3D" id="3.40.50.300">
    <property type="entry name" value="P-loop containing nucleotide triphosphate hydrolases"/>
    <property type="match status" value="2"/>
</dbReference>
<dbReference type="SUPFAM" id="SSF90123">
    <property type="entry name" value="ABC transporter transmembrane region"/>
    <property type="match status" value="2"/>
</dbReference>
<dbReference type="InterPro" id="IPR013216">
    <property type="entry name" value="Methyltransf_11"/>
</dbReference>
<dbReference type="InterPro" id="IPR000873">
    <property type="entry name" value="AMP-dep_synth/lig_dom"/>
</dbReference>
<keyword evidence="7 14" id="KW-0812">Transmembrane</keyword>
<dbReference type="PROSITE" id="PS50893">
    <property type="entry name" value="ABC_TRANSPORTER_2"/>
    <property type="match status" value="2"/>
</dbReference>
<dbReference type="Pfam" id="PF08241">
    <property type="entry name" value="Methyltransf_11"/>
    <property type="match status" value="1"/>
</dbReference>
<feature type="domain" description="Carrier" evidence="15">
    <location>
        <begin position="1487"/>
        <end position="1567"/>
    </location>
</feature>
<evidence type="ECO:0000256" key="1">
    <source>
        <dbReference type="ARBA" id="ARBA00004141"/>
    </source>
</evidence>
<dbReference type="InterPro" id="IPR036736">
    <property type="entry name" value="ACP-like_sf"/>
</dbReference>
<protein>
    <recommendedName>
        <fullName evidence="3">ABC-type xenobiotic transporter</fullName>
        <ecNumber evidence="3">7.6.2.2</ecNumber>
    </recommendedName>
</protein>
<accession>A0A813TZ76</accession>
<feature type="transmembrane region" description="Helical" evidence="14">
    <location>
        <begin position="5871"/>
        <end position="5897"/>
    </location>
</feature>
<dbReference type="Gene3D" id="3.30.559.10">
    <property type="entry name" value="Chloramphenicol acetyltransferase-like domain"/>
    <property type="match status" value="5"/>
</dbReference>
<evidence type="ECO:0000256" key="10">
    <source>
        <dbReference type="ARBA" id="ARBA00022840"/>
    </source>
</evidence>
<dbReference type="FunFam" id="1.20.1560.10:FF:000009">
    <property type="entry name" value="ABC transporter B family member 1"/>
    <property type="match status" value="1"/>
</dbReference>
<keyword evidence="5" id="KW-0596">Phosphopantetheine</keyword>
<dbReference type="GO" id="GO:0008559">
    <property type="term" value="F:ABC-type xenobiotic transporter activity"/>
    <property type="evidence" value="ECO:0007669"/>
    <property type="project" value="UniProtKB-EC"/>
</dbReference>
<gene>
    <name evidence="18" type="ORF">QVE165_LOCUS5027</name>
</gene>
<keyword evidence="6" id="KW-0597">Phosphoprotein</keyword>